<dbReference type="SUPFAM" id="SSF100966">
    <property type="entry name" value="Translation initiation factor 2 beta, aIF2beta, N-terminal domain"/>
    <property type="match status" value="1"/>
</dbReference>
<dbReference type="GO" id="GO:0003743">
    <property type="term" value="F:translation initiation factor activity"/>
    <property type="evidence" value="ECO:0007669"/>
    <property type="project" value="InterPro"/>
</dbReference>
<dbReference type="VEuPathDB" id="MicrosporidiaDB:A0H76_1954"/>
<accession>A0A1X0QAG7</accession>
<dbReference type="InterPro" id="IPR002735">
    <property type="entry name" value="Transl_init_fac_IF2/IF5_dom"/>
</dbReference>
<dbReference type="Pfam" id="PF01873">
    <property type="entry name" value="eIF-5_eIF-2B"/>
    <property type="match status" value="1"/>
</dbReference>
<dbReference type="Gene3D" id="3.30.30.170">
    <property type="match status" value="1"/>
</dbReference>
<dbReference type="VEuPathDB" id="MicrosporidiaDB:HERIO_1298"/>
<comment type="caution">
    <text evidence="2">The sequence shown here is derived from an EMBL/GenBank/DDBJ whole genome shotgun (WGS) entry which is preliminary data.</text>
</comment>
<dbReference type="EMBL" id="LVKB01000061">
    <property type="protein sequence ID" value="ORD96789.1"/>
    <property type="molecule type" value="Genomic_DNA"/>
</dbReference>
<evidence type="ECO:0000259" key="1">
    <source>
        <dbReference type="SMART" id="SM00653"/>
    </source>
</evidence>
<dbReference type="InterPro" id="IPR045196">
    <property type="entry name" value="IF2/IF5"/>
</dbReference>
<dbReference type="InterPro" id="IPR016189">
    <property type="entry name" value="Transl_init_fac_IF2/IF5_N"/>
</dbReference>
<sequence length="198" mass="22503">MNYSDSSSEDSCGPVLPIGLSTTHLTDLSGKLQPITQNVFQGEIQEDEFNLPYKMRYTTLLARCDEILKKQTDNSKKLNVTVKAIRKNRKTMLNVQKIANQIGRDVDHLKTFILNRLYSTGTLNEAGFLIIDGKYSQGELESEVQNFIENFVKCKSCNNEDSTEIIRENRLFFIRCCKCNGNVCIGSFVEGLNSRKKQ</sequence>
<dbReference type="Proteomes" id="UP000192356">
    <property type="component" value="Unassembled WGS sequence"/>
</dbReference>
<organism evidence="2 3">
    <name type="scientific">Hepatospora eriocheir</name>
    <dbReference type="NCBI Taxonomy" id="1081669"/>
    <lineage>
        <taxon>Eukaryota</taxon>
        <taxon>Fungi</taxon>
        <taxon>Fungi incertae sedis</taxon>
        <taxon>Microsporidia</taxon>
        <taxon>Hepatosporidae</taxon>
        <taxon>Hepatospora</taxon>
    </lineage>
</organism>
<protein>
    <submittedName>
        <fullName evidence="2">IF2B</fullName>
    </submittedName>
</protein>
<keyword evidence="3" id="KW-1185">Reference proteome</keyword>
<dbReference type="OrthoDB" id="10255414at2759"/>
<evidence type="ECO:0000313" key="3">
    <source>
        <dbReference type="Proteomes" id="UP000192356"/>
    </source>
</evidence>
<feature type="domain" description="Translation initiation factor IF2/IF5" evidence="1">
    <location>
        <begin position="75"/>
        <end position="182"/>
    </location>
</feature>
<dbReference type="SMART" id="SM00653">
    <property type="entry name" value="eIF2B_5"/>
    <property type="match status" value="1"/>
</dbReference>
<evidence type="ECO:0000313" key="2">
    <source>
        <dbReference type="EMBL" id="ORD96789.1"/>
    </source>
</evidence>
<gene>
    <name evidence="2" type="primary">IF2B</name>
    <name evidence="2" type="ORF">HERIO_1298</name>
</gene>
<proteinExistence type="predicted"/>
<dbReference type="PANTHER" id="PTHR23001">
    <property type="entry name" value="EUKARYOTIC TRANSLATION INITIATION FACTOR"/>
    <property type="match status" value="1"/>
</dbReference>
<name>A0A1X0QAG7_9MICR</name>
<reference evidence="2 3" key="1">
    <citation type="journal article" date="2017" name="Environ. Microbiol.">
        <title>Decay of the glycolytic pathway and adaptation to intranuclear parasitism within Enterocytozoonidae microsporidia.</title>
        <authorList>
            <person name="Wiredu Boakye D."/>
            <person name="Jaroenlak P."/>
            <person name="Prachumwat A."/>
            <person name="Williams T.A."/>
            <person name="Bateman K.S."/>
            <person name="Itsathitphaisarn O."/>
            <person name="Sritunyalucksana K."/>
            <person name="Paszkiewicz K.H."/>
            <person name="Moore K.A."/>
            <person name="Stentiford G.D."/>
            <person name="Williams B.A."/>
        </authorList>
    </citation>
    <scope>NUCLEOTIDE SEQUENCE [LARGE SCALE GENOMIC DNA]</scope>
    <source>
        <strain evidence="2 3">GB1</strain>
    </source>
</reference>
<dbReference type="AlphaFoldDB" id="A0A1X0QAG7"/>